<reference evidence="2 3" key="1">
    <citation type="journal article" date="2019" name="Emerg. Microbes Infect.">
        <title>Comprehensive subspecies identification of 175 nontuberculous mycobacteria species based on 7547 genomic profiles.</title>
        <authorList>
            <person name="Matsumoto Y."/>
            <person name="Kinjo T."/>
            <person name="Motooka D."/>
            <person name="Nabeya D."/>
            <person name="Jung N."/>
            <person name="Uechi K."/>
            <person name="Horii T."/>
            <person name="Iida T."/>
            <person name="Fujita J."/>
            <person name="Nakamura S."/>
        </authorList>
    </citation>
    <scope>NUCLEOTIDE SEQUENCE [LARGE SCALE GENOMIC DNA]</scope>
    <source>
        <strain evidence="2 3">JCM 12405</strain>
    </source>
</reference>
<gene>
    <name evidence="2" type="ORF">MDOR_38680</name>
</gene>
<proteinExistence type="predicted"/>
<dbReference type="EMBL" id="AP022605">
    <property type="protein sequence ID" value="BBZ09699.1"/>
    <property type="molecule type" value="Genomic_DNA"/>
</dbReference>
<dbReference type="KEGG" id="mdr:MDOR_38680"/>
<sequence>MAVSPYAEPQTGCSIEKFERIARRYRTMKTKAENRTSPGRRTLSDAMRAVLVKNPAPTVRTNAPGPEPAGCKSRSAPSLILFRVSQVLFERVLVNDDF</sequence>
<organism evidence="2 3">
    <name type="scientific">Mycolicibacterium doricum</name>
    <dbReference type="NCBI Taxonomy" id="126673"/>
    <lineage>
        <taxon>Bacteria</taxon>
        <taxon>Bacillati</taxon>
        <taxon>Actinomycetota</taxon>
        <taxon>Actinomycetes</taxon>
        <taxon>Mycobacteriales</taxon>
        <taxon>Mycobacteriaceae</taxon>
        <taxon>Mycolicibacterium</taxon>
    </lineage>
</organism>
<accession>A0A7I7VWM0</accession>
<evidence type="ECO:0000256" key="1">
    <source>
        <dbReference type="SAM" id="MobiDB-lite"/>
    </source>
</evidence>
<dbReference type="AlphaFoldDB" id="A0A7I7VWM0"/>
<evidence type="ECO:0000313" key="3">
    <source>
        <dbReference type="Proteomes" id="UP000467201"/>
    </source>
</evidence>
<name>A0A7I7VWM0_9MYCO</name>
<feature type="region of interest" description="Disordered" evidence="1">
    <location>
        <begin position="54"/>
        <end position="73"/>
    </location>
</feature>
<dbReference type="Proteomes" id="UP000467201">
    <property type="component" value="Chromosome"/>
</dbReference>
<evidence type="ECO:0000313" key="2">
    <source>
        <dbReference type="EMBL" id="BBZ09699.1"/>
    </source>
</evidence>
<protein>
    <submittedName>
        <fullName evidence="2">Uncharacterized protein</fullName>
    </submittedName>
</protein>